<evidence type="ECO:0000313" key="2">
    <source>
        <dbReference type="WBParaSite" id="ALUE_0001348701-mRNA-1"/>
    </source>
</evidence>
<sequence length="254" mass="28512">MPAATQGTLAGRANEHDDSAFEAFKNVIKGEECQSIDPGQVLLERKLISRHPESVNTETVFSIQRLGDKYGISGGFANNSHANKARIPLNHIAYAMLERTGDQSDRCASTDHETICFCRSYEHGVACNADMQRMKSALHAAYTSMLRASRFEYRIMLIPDETAFQEPCSRKGSVAVIQYDAIHEEVIITANCLYGRGRIEHDGIVCRRRLRIENKCVLRNGRVICCCIRRKICEQMESQITNIINAANKNKVVT</sequence>
<organism evidence="1 2">
    <name type="scientific">Ascaris lumbricoides</name>
    <name type="common">Giant roundworm</name>
    <dbReference type="NCBI Taxonomy" id="6252"/>
    <lineage>
        <taxon>Eukaryota</taxon>
        <taxon>Metazoa</taxon>
        <taxon>Ecdysozoa</taxon>
        <taxon>Nematoda</taxon>
        <taxon>Chromadorea</taxon>
        <taxon>Rhabditida</taxon>
        <taxon>Spirurina</taxon>
        <taxon>Ascaridomorpha</taxon>
        <taxon>Ascaridoidea</taxon>
        <taxon>Ascarididae</taxon>
        <taxon>Ascaris</taxon>
    </lineage>
</organism>
<dbReference type="Proteomes" id="UP000036681">
    <property type="component" value="Unplaced"/>
</dbReference>
<proteinExistence type="predicted"/>
<dbReference type="WBParaSite" id="ALUE_0001348701-mRNA-1">
    <property type="protein sequence ID" value="ALUE_0001348701-mRNA-1"/>
    <property type="gene ID" value="ALUE_0001348701"/>
</dbReference>
<name>A0A0M3I861_ASCLU</name>
<accession>A0A0M3I861</accession>
<evidence type="ECO:0000313" key="1">
    <source>
        <dbReference type="Proteomes" id="UP000036681"/>
    </source>
</evidence>
<protein>
    <submittedName>
        <fullName evidence="2">Peptidase M12A domain-containing protein</fullName>
    </submittedName>
</protein>
<keyword evidence="1" id="KW-1185">Reference proteome</keyword>
<dbReference type="AlphaFoldDB" id="A0A0M3I861"/>
<reference evidence="2" key="1">
    <citation type="submission" date="2017-02" db="UniProtKB">
        <authorList>
            <consortium name="WormBaseParasite"/>
        </authorList>
    </citation>
    <scope>IDENTIFICATION</scope>
</reference>